<dbReference type="InterPro" id="IPR008972">
    <property type="entry name" value="Cupredoxin"/>
</dbReference>
<name>L0KWH7_METHD</name>
<protein>
    <recommendedName>
        <fullName evidence="4">Plastocyanin</fullName>
    </recommendedName>
</protein>
<dbReference type="Proteomes" id="UP000010866">
    <property type="component" value="Chromosome"/>
</dbReference>
<dbReference type="AlphaFoldDB" id="L0KWH7"/>
<keyword evidence="1" id="KW-0812">Transmembrane</keyword>
<proteinExistence type="predicted"/>
<evidence type="ECO:0008006" key="4">
    <source>
        <dbReference type="Google" id="ProtNLM"/>
    </source>
</evidence>
<dbReference type="PANTHER" id="PTHR36507">
    <property type="entry name" value="BLL1555 PROTEIN"/>
    <property type="match status" value="1"/>
</dbReference>
<dbReference type="Gene3D" id="2.60.40.420">
    <property type="entry name" value="Cupredoxins - blue copper proteins"/>
    <property type="match status" value="3"/>
</dbReference>
<dbReference type="GeneID" id="14408110"/>
<evidence type="ECO:0000313" key="2">
    <source>
        <dbReference type="EMBL" id="AGB49060.1"/>
    </source>
</evidence>
<dbReference type="OrthoDB" id="11088at2157"/>
<keyword evidence="1" id="KW-0472">Membrane</keyword>
<dbReference type="EMBL" id="CP003362">
    <property type="protein sequence ID" value="AGB49060.1"/>
    <property type="molecule type" value="Genomic_DNA"/>
</dbReference>
<keyword evidence="1" id="KW-1133">Transmembrane helix</keyword>
<dbReference type="RefSeq" id="WP_015324227.1">
    <property type="nucleotide sequence ID" value="NC_019977.1"/>
</dbReference>
<evidence type="ECO:0000256" key="1">
    <source>
        <dbReference type="SAM" id="Phobius"/>
    </source>
</evidence>
<sequence length="398" mass="44334" precursor="true">MQSYNNSFAVPLMILFFVMGILVTVGSAMPVDSFNSQYGGSVSIVDIDHNASQAISSAMNEFVVIRTLTPESVEVEVGDTVIWNNLQRPKKPIVVVSDDGLWEPQIIYYGKSFTYTFQNTGTYTFLIEGTQLKGTVFVLEKKLEDLAEEENESDTSGSMPMMVWNGTKNVTQSMMDTVTGTIAELTRGTNEFLMIRTLQPISMEIQAGETVVWHNLQRPKKPIVVVSDDGMWEPQTIYYGKVFNYTFDKPGNYTFMLEGTNITGTVVVTEVSTASAPESMEEAAAPSVPATSPVMVQDGTKERVQDRAEETVQTASRTNEFLMLRTITPTSMEVQSGETVVWHNLHRQKMPIVIISKEGLWEPQTLYYGKVFTYTFDKTGTYTFTLEGTQISGTIVVS</sequence>
<dbReference type="SUPFAM" id="SSF49503">
    <property type="entry name" value="Cupredoxins"/>
    <property type="match status" value="3"/>
</dbReference>
<accession>L0KWH7</accession>
<organism evidence="2 3">
    <name type="scientific">Methanomethylovorans hollandica (strain DSM 15978 / NBRC 107637 / DMS1)</name>
    <dbReference type="NCBI Taxonomy" id="867904"/>
    <lineage>
        <taxon>Archaea</taxon>
        <taxon>Methanobacteriati</taxon>
        <taxon>Methanobacteriota</taxon>
        <taxon>Stenosarchaea group</taxon>
        <taxon>Methanomicrobia</taxon>
        <taxon>Methanosarcinales</taxon>
        <taxon>Methanosarcinaceae</taxon>
        <taxon>Methanomethylovorans</taxon>
    </lineage>
</organism>
<dbReference type="HOGENOM" id="CLU_691893_0_0_2"/>
<feature type="transmembrane region" description="Helical" evidence="1">
    <location>
        <begin position="12"/>
        <end position="31"/>
    </location>
</feature>
<dbReference type="PANTHER" id="PTHR36507:SF1">
    <property type="entry name" value="BLL1555 PROTEIN"/>
    <property type="match status" value="1"/>
</dbReference>
<dbReference type="KEGG" id="mhz:Metho_0817"/>
<keyword evidence="3" id="KW-1185">Reference proteome</keyword>
<gene>
    <name evidence="2" type="ordered locus">Metho_0817</name>
</gene>
<evidence type="ECO:0000313" key="3">
    <source>
        <dbReference type="Proteomes" id="UP000010866"/>
    </source>
</evidence>
<reference evidence="3" key="1">
    <citation type="submission" date="2012-02" db="EMBL/GenBank/DDBJ databases">
        <title>Complete sequence of chromosome of Methanomethylovorans hollandica DSM 15978.</title>
        <authorList>
            <person name="Lucas S."/>
            <person name="Copeland A."/>
            <person name="Lapidus A."/>
            <person name="Glavina del Rio T."/>
            <person name="Dalin E."/>
            <person name="Tice H."/>
            <person name="Bruce D."/>
            <person name="Goodwin L."/>
            <person name="Pitluck S."/>
            <person name="Peters L."/>
            <person name="Mikhailova N."/>
            <person name="Held B."/>
            <person name="Kyrpides N."/>
            <person name="Mavromatis K."/>
            <person name="Ivanova N."/>
            <person name="Brettin T."/>
            <person name="Detter J.C."/>
            <person name="Han C."/>
            <person name="Larimer F."/>
            <person name="Land M."/>
            <person name="Hauser L."/>
            <person name="Markowitz V."/>
            <person name="Cheng J.-F."/>
            <person name="Hugenholtz P."/>
            <person name="Woyke T."/>
            <person name="Wu D."/>
            <person name="Spring S."/>
            <person name="Schroeder M."/>
            <person name="Brambilla E."/>
            <person name="Klenk H.-P."/>
            <person name="Eisen J.A."/>
        </authorList>
    </citation>
    <scope>NUCLEOTIDE SEQUENCE [LARGE SCALE GENOMIC DNA]</scope>
    <source>
        <strain evidence="3">DSM 15978 / NBRC 107637 / DMS1</strain>
    </source>
</reference>
<dbReference type="InterPro" id="IPR052721">
    <property type="entry name" value="ET_Amicyanin"/>
</dbReference>